<comment type="function">
    <text evidence="4">Catalyzes the reversible phosphorylation of S-methyl-5'-thioadenosine (MTA) to adenine and 5-methylthioribose-1-phosphate. Involved in the breakdown of MTA, a major by-product of polyamine biosynthesis. Responsible for the first step in the methionine salvage pathway after MTA has been generated from S-adenosylmethionine. Has broad substrate specificity with 6-aminopurine nucleosides as preferred substrates.</text>
</comment>
<dbReference type="NCBIfam" id="TIGR01694">
    <property type="entry name" value="MTAP"/>
    <property type="match status" value="1"/>
</dbReference>
<dbReference type="PATRIC" id="fig|229920.5.peg.1890"/>
<accession>A0A0P6WS25</accession>
<evidence type="ECO:0000256" key="4">
    <source>
        <dbReference type="HAMAP-Rule" id="MF_01963"/>
    </source>
</evidence>
<evidence type="ECO:0000259" key="5">
    <source>
        <dbReference type="Pfam" id="PF01048"/>
    </source>
</evidence>
<dbReference type="STRING" id="229920.ADM99_09905"/>
<feature type="binding site" evidence="4">
    <location>
        <position position="13"/>
    </location>
    <ligand>
        <name>phosphate</name>
        <dbReference type="ChEBI" id="CHEBI:43474"/>
    </ligand>
</feature>
<evidence type="ECO:0000256" key="1">
    <source>
        <dbReference type="ARBA" id="ARBA00022676"/>
    </source>
</evidence>
<feature type="binding site" evidence="4">
    <location>
        <begin position="55"/>
        <end position="56"/>
    </location>
    <ligand>
        <name>phosphate</name>
        <dbReference type="ChEBI" id="CHEBI:43474"/>
    </ligand>
</feature>
<evidence type="ECO:0000313" key="6">
    <source>
        <dbReference type="EMBL" id="KPL71749.1"/>
    </source>
</evidence>
<dbReference type="InterPro" id="IPR018099">
    <property type="entry name" value="Purine_phosphorylase-2_CS"/>
</dbReference>
<sequence>MSNTPILGVIGGSGLYAISSLKDIETLEMNTPFGKPSAPLVVGTLNEKRVAFLARHGIGHTINPTEVNYRANIYAMKMLGVPQIVSISACGSLREDYAPGQIVIPDQVFDFTRRNRLQSFFGDGLVVHVGTANPYCEDLTARVYQAVSQTGVITHAGGTLITVEGPRFSTKAESNLFRSWGMSIIGMTACPEVFLAREAEICYVTLAHVTDYDVWRTSTEPVSVEMVVQTLNNNTHAAQQALENLVGLLPEKRNCGCGDALKDTIITNPGLIQSETRRKVRLLVDKYLPS</sequence>
<feature type="binding site" evidence="4">
    <location>
        <begin position="88"/>
        <end position="89"/>
    </location>
    <ligand>
        <name>phosphate</name>
        <dbReference type="ChEBI" id="CHEBI:43474"/>
    </ligand>
</feature>
<dbReference type="FunFam" id="3.40.50.1580:FF:000012">
    <property type="entry name" value="Probable 6-oxopurine nucleoside phosphorylase"/>
    <property type="match status" value="1"/>
</dbReference>
<dbReference type="RefSeq" id="WP_062420369.1">
    <property type="nucleotide sequence ID" value="NZ_BBYA01000002.1"/>
</dbReference>
<dbReference type="EMBL" id="LGCK01000010">
    <property type="protein sequence ID" value="KPL71749.1"/>
    <property type="molecule type" value="Genomic_DNA"/>
</dbReference>
<comment type="catalytic activity">
    <reaction evidence="4">
        <text>S-methyl-5'-thioadenosine + phosphate = 5-(methylsulfanyl)-alpha-D-ribose 1-phosphate + adenine</text>
        <dbReference type="Rhea" id="RHEA:11852"/>
        <dbReference type="ChEBI" id="CHEBI:16708"/>
        <dbReference type="ChEBI" id="CHEBI:17509"/>
        <dbReference type="ChEBI" id="CHEBI:43474"/>
        <dbReference type="ChEBI" id="CHEBI:58533"/>
        <dbReference type="EC" id="2.4.2.28"/>
    </reaction>
</comment>
<gene>
    <name evidence="4" type="primary">mtnP</name>
    <name evidence="6" type="ORF">ADM99_09905</name>
</gene>
<comment type="similarity">
    <text evidence="4">Belongs to the PNP/MTAP phosphorylase family. MTAP subfamily.</text>
</comment>
<feature type="domain" description="Nucleoside phosphorylase" evidence="5">
    <location>
        <begin position="7"/>
        <end position="246"/>
    </location>
</feature>
<keyword evidence="3 4" id="KW-0660">Purine salvage</keyword>
<dbReference type="InterPro" id="IPR035994">
    <property type="entry name" value="Nucleoside_phosphorylase_sf"/>
</dbReference>
<feature type="binding site" evidence="4">
    <location>
        <position position="187"/>
    </location>
    <ligand>
        <name>substrate</name>
    </ligand>
</feature>
<dbReference type="SUPFAM" id="SSF53167">
    <property type="entry name" value="Purine and uridine phosphorylases"/>
    <property type="match status" value="1"/>
</dbReference>
<dbReference type="GO" id="GO:0006166">
    <property type="term" value="P:purine ribonucleoside salvage"/>
    <property type="evidence" value="ECO:0007669"/>
    <property type="project" value="UniProtKB-KW"/>
</dbReference>
<dbReference type="EC" id="2.4.2.28" evidence="4"/>
<dbReference type="GO" id="GO:0017061">
    <property type="term" value="F:S-methyl-5-thioadenosine phosphorylase activity"/>
    <property type="evidence" value="ECO:0007669"/>
    <property type="project" value="UniProtKB-UniRule"/>
</dbReference>
<evidence type="ECO:0000313" key="7">
    <source>
        <dbReference type="Proteomes" id="UP000050430"/>
    </source>
</evidence>
<dbReference type="InterPro" id="IPR010044">
    <property type="entry name" value="MTAP"/>
</dbReference>
<dbReference type="CDD" id="cd09010">
    <property type="entry name" value="MTAP_SsMTAPII_like_MTIP"/>
    <property type="match status" value="1"/>
</dbReference>
<feature type="binding site" evidence="4">
    <location>
        <position position="188"/>
    </location>
    <ligand>
        <name>phosphate</name>
        <dbReference type="ChEBI" id="CHEBI:43474"/>
    </ligand>
</feature>
<protein>
    <recommendedName>
        <fullName evidence="4">S-methyl-5'-thioadenosine phosphorylase</fullName>
        <ecNumber evidence="4">2.4.2.28</ecNumber>
    </recommendedName>
    <alternativeName>
        <fullName evidence="4">5'-methylthioadenosine phosphorylase</fullName>
        <shortName evidence="4">MTA phosphorylase</shortName>
        <shortName evidence="4">MTAP</shortName>
    </alternativeName>
</protein>
<comment type="caution">
    <text evidence="6">The sequence shown here is derived from an EMBL/GenBank/DDBJ whole genome shotgun (WGS) entry which is preliminary data.</text>
</comment>
<evidence type="ECO:0000256" key="3">
    <source>
        <dbReference type="ARBA" id="ARBA00022726"/>
    </source>
</evidence>
<dbReference type="Gene3D" id="3.40.50.1580">
    <property type="entry name" value="Nucleoside phosphorylase domain"/>
    <property type="match status" value="1"/>
</dbReference>
<reference evidence="6 7" key="1">
    <citation type="submission" date="2015-07" db="EMBL/GenBank/DDBJ databases">
        <title>Genome sequence of Leptolinea tardivitalis DSM 16556.</title>
        <authorList>
            <person name="Hemp J."/>
            <person name="Ward L.M."/>
            <person name="Pace L.A."/>
            <person name="Fischer W.W."/>
        </authorList>
    </citation>
    <scope>NUCLEOTIDE SEQUENCE [LARGE SCALE GENOMIC DNA]</scope>
    <source>
        <strain evidence="6 7">YMTK-2</strain>
    </source>
</reference>
<dbReference type="GO" id="GO:0005829">
    <property type="term" value="C:cytosol"/>
    <property type="evidence" value="ECO:0007669"/>
    <property type="project" value="TreeGrafter"/>
</dbReference>
<keyword evidence="2 4" id="KW-0808">Transferase</keyword>
<feature type="site" description="Important for substrate specificity" evidence="4">
    <location>
        <position position="224"/>
    </location>
</feature>
<organism evidence="6 7">
    <name type="scientific">Leptolinea tardivitalis</name>
    <dbReference type="NCBI Taxonomy" id="229920"/>
    <lineage>
        <taxon>Bacteria</taxon>
        <taxon>Bacillati</taxon>
        <taxon>Chloroflexota</taxon>
        <taxon>Anaerolineae</taxon>
        <taxon>Anaerolineales</taxon>
        <taxon>Anaerolineaceae</taxon>
        <taxon>Leptolinea</taxon>
    </lineage>
</organism>
<dbReference type="AlphaFoldDB" id="A0A0P6WS25"/>
<dbReference type="Pfam" id="PF01048">
    <property type="entry name" value="PNP_UDP_1"/>
    <property type="match status" value="1"/>
</dbReference>
<dbReference type="UniPathway" id="UPA00904">
    <property type="reaction ID" value="UER00873"/>
</dbReference>
<dbReference type="Proteomes" id="UP000050430">
    <property type="component" value="Unassembled WGS sequence"/>
</dbReference>
<keyword evidence="7" id="KW-1185">Reference proteome</keyword>
<name>A0A0P6WS25_9CHLR</name>
<feature type="binding site" evidence="4">
    <location>
        <begin position="211"/>
        <end position="213"/>
    </location>
    <ligand>
        <name>substrate</name>
    </ligand>
</feature>
<dbReference type="GO" id="GO:0019509">
    <property type="term" value="P:L-methionine salvage from methylthioadenosine"/>
    <property type="evidence" value="ECO:0007669"/>
    <property type="project" value="UniProtKB-UniRule"/>
</dbReference>
<comment type="subunit">
    <text evidence="4">Homohexamer. Dimer of a homotrimer.</text>
</comment>
<comment type="pathway">
    <text evidence="4">Amino-acid biosynthesis; L-methionine biosynthesis via salvage pathway; S-methyl-5-thio-alpha-D-ribose 1-phosphate from S-methyl-5'-thioadenosine (phosphorylase route): step 1/1.</text>
</comment>
<dbReference type="PROSITE" id="PS01240">
    <property type="entry name" value="PNP_MTAP_2"/>
    <property type="match status" value="1"/>
</dbReference>
<dbReference type="PANTHER" id="PTHR42679">
    <property type="entry name" value="S-METHYL-5'-THIOADENOSINE PHOSPHORYLASE"/>
    <property type="match status" value="1"/>
</dbReference>
<dbReference type="InterPro" id="IPR000845">
    <property type="entry name" value="Nucleoside_phosphorylase_d"/>
</dbReference>
<proteinExistence type="inferred from homology"/>
<keyword evidence="1 4" id="KW-0328">Glycosyltransferase</keyword>
<dbReference type="HAMAP" id="MF_01963">
    <property type="entry name" value="MTAP"/>
    <property type="match status" value="1"/>
</dbReference>
<feature type="site" description="Important for substrate specificity" evidence="4">
    <location>
        <position position="169"/>
    </location>
</feature>
<dbReference type="PANTHER" id="PTHR42679:SF2">
    <property type="entry name" value="S-METHYL-5'-THIOADENOSINE PHOSPHORYLASE"/>
    <property type="match status" value="1"/>
</dbReference>
<evidence type="ECO:0000256" key="2">
    <source>
        <dbReference type="ARBA" id="ARBA00022679"/>
    </source>
</evidence>